<dbReference type="STRING" id="995038.SAMN05216274_10212"/>
<dbReference type="EMBL" id="FOPW01000002">
    <property type="protein sequence ID" value="SFH23854.1"/>
    <property type="molecule type" value="Genomic_DNA"/>
</dbReference>
<dbReference type="Pfam" id="PF00589">
    <property type="entry name" value="Phage_integrase"/>
    <property type="match status" value="1"/>
</dbReference>
<evidence type="ECO:0000313" key="6">
    <source>
        <dbReference type="Proteomes" id="UP000199681"/>
    </source>
</evidence>
<accession>A0A1I2YDT3</accession>
<evidence type="ECO:0000256" key="1">
    <source>
        <dbReference type="ARBA" id="ARBA00023172"/>
    </source>
</evidence>
<dbReference type="EMBL" id="SOFE01000016">
    <property type="protein sequence ID" value="TFB84534.1"/>
    <property type="molecule type" value="Genomic_DNA"/>
</dbReference>
<evidence type="ECO:0000313" key="4">
    <source>
        <dbReference type="EMBL" id="SFH23854.1"/>
    </source>
</evidence>
<organism evidence="5 7">
    <name type="scientific">Cryobacterium levicorallinum</name>
    <dbReference type="NCBI Taxonomy" id="995038"/>
    <lineage>
        <taxon>Bacteria</taxon>
        <taxon>Bacillati</taxon>
        <taxon>Actinomycetota</taxon>
        <taxon>Actinomycetes</taxon>
        <taxon>Micrococcales</taxon>
        <taxon>Microbacteriaceae</taxon>
        <taxon>Cryobacterium</taxon>
    </lineage>
</organism>
<comment type="caution">
    <text evidence="5">The sequence shown here is derived from an EMBL/GenBank/DDBJ whole genome shotgun (WGS) entry which is preliminary data.</text>
</comment>
<name>A0A1I2YDT3_9MICO</name>
<feature type="region of interest" description="Disordered" evidence="2">
    <location>
        <begin position="88"/>
        <end position="111"/>
    </location>
</feature>
<evidence type="ECO:0000313" key="5">
    <source>
        <dbReference type="EMBL" id="TFB84534.1"/>
    </source>
</evidence>
<protein>
    <submittedName>
        <fullName evidence="4">Integrase/recombinase XerC</fullName>
    </submittedName>
</protein>
<evidence type="ECO:0000259" key="3">
    <source>
        <dbReference type="PROSITE" id="PS51898"/>
    </source>
</evidence>
<reference evidence="4 6" key="1">
    <citation type="submission" date="2016-10" db="EMBL/GenBank/DDBJ databases">
        <authorList>
            <person name="Varghese N."/>
            <person name="Submissions S."/>
        </authorList>
    </citation>
    <scope>NUCLEOTIDE SEQUENCE [LARGE SCALE GENOMIC DNA]</scope>
    <source>
        <strain evidence="4 6">GMCC 1.11211</strain>
    </source>
</reference>
<proteinExistence type="predicted"/>
<dbReference type="InterPro" id="IPR002104">
    <property type="entry name" value="Integrase_catalytic"/>
</dbReference>
<dbReference type="Gene3D" id="1.10.443.10">
    <property type="entry name" value="Intergrase catalytic core"/>
    <property type="match status" value="1"/>
</dbReference>
<sequence length="111" mass="11775">MPLSEPVLRALLAAASDRTTGPVVLTKRGTAQNRRSADGRCKIPVKRAGLPAGTHPHPMRHATITAALDAGAPLRDVQIFARHSDPRITTRHDAMAGAGAAKTWTGTPRTR</sequence>
<dbReference type="Proteomes" id="UP000199681">
    <property type="component" value="Unassembled WGS sequence"/>
</dbReference>
<evidence type="ECO:0000256" key="2">
    <source>
        <dbReference type="SAM" id="MobiDB-lite"/>
    </source>
</evidence>
<feature type="domain" description="Tyr recombinase" evidence="3">
    <location>
        <begin position="1"/>
        <end position="109"/>
    </location>
</feature>
<dbReference type="GO" id="GO:0006310">
    <property type="term" value="P:DNA recombination"/>
    <property type="evidence" value="ECO:0007669"/>
    <property type="project" value="UniProtKB-KW"/>
</dbReference>
<reference evidence="5 7" key="2">
    <citation type="submission" date="2019-03" db="EMBL/GenBank/DDBJ databases">
        <title>Genomics of glacier-inhabiting Cryobacterium strains.</title>
        <authorList>
            <person name="Liu Q."/>
            <person name="Xin Y.-H."/>
        </authorList>
    </citation>
    <scope>NUCLEOTIDE SEQUENCE [LARGE SCALE GENOMIC DNA]</scope>
    <source>
        <strain evidence="5 7">Hh34</strain>
    </source>
</reference>
<dbReference type="PROSITE" id="PS51898">
    <property type="entry name" value="TYR_RECOMBINASE"/>
    <property type="match status" value="1"/>
</dbReference>
<dbReference type="InterPro" id="IPR013762">
    <property type="entry name" value="Integrase-like_cat_sf"/>
</dbReference>
<dbReference type="SUPFAM" id="SSF56349">
    <property type="entry name" value="DNA breaking-rejoining enzymes"/>
    <property type="match status" value="1"/>
</dbReference>
<evidence type="ECO:0000313" key="7">
    <source>
        <dbReference type="Proteomes" id="UP000297963"/>
    </source>
</evidence>
<dbReference type="Proteomes" id="UP000297963">
    <property type="component" value="Unassembled WGS sequence"/>
</dbReference>
<dbReference type="GO" id="GO:0015074">
    <property type="term" value="P:DNA integration"/>
    <property type="evidence" value="ECO:0007669"/>
    <property type="project" value="InterPro"/>
</dbReference>
<dbReference type="InterPro" id="IPR011010">
    <property type="entry name" value="DNA_brk_join_enz"/>
</dbReference>
<gene>
    <name evidence="5" type="ORF">E3O11_09665</name>
    <name evidence="4" type="ORF">SAMN05216274_10212</name>
</gene>
<dbReference type="GO" id="GO:0003677">
    <property type="term" value="F:DNA binding"/>
    <property type="evidence" value="ECO:0007669"/>
    <property type="project" value="InterPro"/>
</dbReference>
<dbReference type="AlphaFoldDB" id="A0A1I2YDT3"/>
<keyword evidence="6" id="KW-1185">Reference proteome</keyword>
<feature type="compositionally biased region" description="Low complexity" evidence="2">
    <location>
        <begin position="95"/>
        <end position="111"/>
    </location>
</feature>
<keyword evidence="1" id="KW-0233">DNA recombination</keyword>